<name>A0A1E3WMI3_9VIBR</name>
<dbReference type="EMBL" id="MDCJ01000002">
    <property type="protein sequence ID" value="ODS10976.1"/>
    <property type="molecule type" value="Genomic_DNA"/>
</dbReference>
<dbReference type="InterPro" id="IPR025391">
    <property type="entry name" value="DUF4123"/>
</dbReference>
<proteinExistence type="predicted"/>
<reference evidence="2 3" key="1">
    <citation type="submission" date="2016-08" db="EMBL/GenBank/DDBJ databases">
        <title>Genome sequencing of Vibrio scophthalmi strain FP3289, an isolated from Paralichthys olivaceus.</title>
        <authorList>
            <person name="Han H.-J."/>
        </authorList>
    </citation>
    <scope>NUCLEOTIDE SEQUENCE [LARGE SCALE GENOMIC DNA]</scope>
    <source>
        <strain evidence="2 3">FP3289</strain>
    </source>
</reference>
<dbReference type="Proteomes" id="UP000095131">
    <property type="component" value="Unassembled WGS sequence"/>
</dbReference>
<evidence type="ECO:0000259" key="1">
    <source>
        <dbReference type="Pfam" id="PF13503"/>
    </source>
</evidence>
<dbReference type="PATRIC" id="fig|45658.8.peg.1230"/>
<gene>
    <name evidence="2" type="ORF">VSF3289_01237</name>
</gene>
<accession>A0A1E3WMI3</accession>
<evidence type="ECO:0000313" key="2">
    <source>
        <dbReference type="EMBL" id="ODS10976.1"/>
    </source>
</evidence>
<dbReference type="AlphaFoldDB" id="A0A1E3WMI3"/>
<dbReference type="Pfam" id="PF13503">
    <property type="entry name" value="DUF4123"/>
    <property type="match status" value="1"/>
</dbReference>
<dbReference type="RefSeq" id="WP_244882077.1">
    <property type="nucleotide sequence ID" value="NZ_MDCJ01000002.1"/>
</dbReference>
<protein>
    <recommendedName>
        <fullName evidence="1">DUF4123 domain-containing protein</fullName>
    </recommendedName>
</protein>
<sequence length="288" mass="32458">MMHADLPDFKPADGELLYLILDGNSIDDIGVNLYALENGVNAVSLYANTALTNLNEISPWVLEFQPDKQPKIFEWVIENQYFDKGFAWLLSSQATLYDIAQHFRQLAVVNSPYMGELIFRLPDARIAYPLLKEHIASGQTRLVGPIRTMYFRQEQQWASLTAPKQSDNTSLYTLTDSDVTILENIATKAFATKLEAHINTYFPNSFENTLQPKAETLIVKAKELGFTTERAVYYYANVIGHLGADFQQNPQHKTITQLVNNPSTQTPEQRIEKAAALAKAFTLGVNHV</sequence>
<evidence type="ECO:0000313" key="3">
    <source>
        <dbReference type="Proteomes" id="UP000095131"/>
    </source>
</evidence>
<organism evidence="2 3">
    <name type="scientific">Vibrio scophthalmi</name>
    <dbReference type="NCBI Taxonomy" id="45658"/>
    <lineage>
        <taxon>Bacteria</taxon>
        <taxon>Pseudomonadati</taxon>
        <taxon>Pseudomonadota</taxon>
        <taxon>Gammaproteobacteria</taxon>
        <taxon>Vibrionales</taxon>
        <taxon>Vibrionaceae</taxon>
        <taxon>Vibrio</taxon>
    </lineage>
</organism>
<comment type="caution">
    <text evidence="2">The sequence shown here is derived from an EMBL/GenBank/DDBJ whole genome shotgun (WGS) entry which is preliminary data.</text>
</comment>
<feature type="domain" description="DUF4123" evidence="1">
    <location>
        <begin position="17"/>
        <end position="133"/>
    </location>
</feature>